<reference evidence="1 2" key="1">
    <citation type="journal article" date="2018" name="New Phytol.">
        <title>Phylogenomics of Endogonaceae and evolution of mycorrhizas within Mucoromycota.</title>
        <authorList>
            <person name="Chang Y."/>
            <person name="Desiro A."/>
            <person name="Na H."/>
            <person name="Sandor L."/>
            <person name="Lipzen A."/>
            <person name="Clum A."/>
            <person name="Barry K."/>
            <person name="Grigoriev I.V."/>
            <person name="Martin F.M."/>
            <person name="Stajich J.E."/>
            <person name="Smith M.E."/>
            <person name="Bonito G."/>
            <person name="Spatafora J.W."/>
        </authorList>
    </citation>
    <scope>NUCLEOTIDE SEQUENCE [LARGE SCALE GENOMIC DNA]</scope>
    <source>
        <strain evidence="1 2">AD002</strain>
    </source>
</reference>
<dbReference type="EMBL" id="RBNJ01000707">
    <property type="protein sequence ID" value="RUS34150.1"/>
    <property type="molecule type" value="Genomic_DNA"/>
</dbReference>
<gene>
    <name evidence="1" type="ORF">BC938DRAFT_482240</name>
</gene>
<dbReference type="GO" id="GO:0006361">
    <property type="term" value="P:transcription initiation at RNA polymerase I promoter"/>
    <property type="evidence" value="ECO:0007669"/>
    <property type="project" value="TreeGrafter"/>
</dbReference>
<dbReference type="InterPro" id="IPR039601">
    <property type="entry name" value="Rrn5"/>
</dbReference>
<dbReference type="AlphaFoldDB" id="A0A433QWG2"/>
<dbReference type="InterPro" id="IPR001005">
    <property type="entry name" value="SANT/Myb"/>
</dbReference>
<evidence type="ECO:0000313" key="2">
    <source>
        <dbReference type="Proteomes" id="UP000274822"/>
    </source>
</evidence>
<dbReference type="CDD" id="cd00167">
    <property type="entry name" value="SANT"/>
    <property type="match status" value="1"/>
</dbReference>
<proteinExistence type="predicted"/>
<dbReference type="GO" id="GO:0042790">
    <property type="term" value="P:nucleolar large rRNA transcription by RNA polymerase I"/>
    <property type="evidence" value="ECO:0007669"/>
    <property type="project" value="InterPro"/>
</dbReference>
<dbReference type="GO" id="GO:0000182">
    <property type="term" value="F:rDNA binding"/>
    <property type="evidence" value="ECO:0007669"/>
    <property type="project" value="TreeGrafter"/>
</dbReference>
<dbReference type="Proteomes" id="UP000274822">
    <property type="component" value="Unassembled WGS sequence"/>
</dbReference>
<protein>
    <recommendedName>
        <fullName evidence="3">SANT domain-containing protein</fullName>
    </recommendedName>
</protein>
<dbReference type="PANTHER" id="PTHR28079">
    <property type="entry name" value="RNA POLYMERASE I-SPECIFIC TRANSCRIPTION INITIATION FACTOR RRN5"/>
    <property type="match status" value="1"/>
</dbReference>
<comment type="caution">
    <text evidence="1">The sequence shown here is derived from an EMBL/GenBank/DDBJ whole genome shotgun (WGS) entry which is preliminary data.</text>
</comment>
<name>A0A433QWG2_9FUNG</name>
<dbReference type="GO" id="GO:0001181">
    <property type="term" value="F:RNA polymerase I general transcription initiation factor activity"/>
    <property type="evidence" value="ECO:0007669"/>
    <property type="project" value="TreeGrafter"/>
</dbReference>
<evidence type="ECO:0000313" key="1">
    <source>
        <dbReference type="EMBL" id="RUS34150.1"/>
    </source>
</evidence>
<keyword evidence="2" id="KW-1185">Reference proteome</keyword>
<dbReference type="InterPro" id="IPR009057">
    <property type="entry name" value="Homeodomain-like_sf"/>
</dbReference>
<dbReference type="Gene3D" id="1.10.10.60">
    <property type="entry name" value="Homeodomain-like"/>
    <property type="match status" value="1"/>
</dbReference>
<organism evidence="1 2">
    <name type="scientific">Jimgerdemannia flammicorona</name>
    <dbReference type="NCBI Taxonomy" id="994334"/>
    <lineage>
        <taxon>Eukaryota</taxon>
        <taxon>Fungi</taxon>
        <taxon>Fungi incertae sedis</taxon>
        <taxon>Mucoromycota</taxon>
        <taxon>Mucoromycotina</taxon>
        <taxon>Endogonomycetes</taxon>
        <taxon>Endogonales</taxon>
        <taxon>Endogonaceae</taxon>
        <taxon>Jimgerdemannia</taxon>
    </lineage>
</organism>
<sequence>MLVNLSLATWGRRKSSIHPDQADSYSFRTSYWCTPPYIGGYVAYVFEFSLMETTFYSIRCALCESIFLSDEVCQTEILCASCKDPTRTITWEYTEERGFAPSSTNQQPAQLFDPASEAQQSFPMELTFYSIKCALCKYIFLSDKACHTETLCASCQDQQPAQLSDAESEADPYNLPPPTADTLLRYYKLFEGHQHQILSESKYGWIGAVDKQPRNLPTSHVGRSHWTVTEKNRFFRGVERFGKWDVRKIANLVGTKSVVECGIYLQVLEQGLTTSPKGMFRFPEFLRLPVGHLIIFPLAEIAQISAREVSDAWVAFEEREATRVERELERKEIAKVTGKSYEWWEQKAMTEKERKGLEMFRLDYMARLTTTEKVSGRCGAKVSQR</sequence>
<dbReference type="PANTHER" id="PTHR28079:SF1">
    <property type="entry name" value="RNA POLYMERASE I-SPECIFIC TRANSCRIPTION INITIATION FACTOR RRN5"/>
    <property type="match status" value="1"/>
</dbReference>
<dbReference type="GO" id="GO:0000500">
    <property type="term" value="C:RNA polymerase I upstream activating factor complex"/>
    <property type="evidence" value="ECO:0007669"/>
    <property type="project" value="InterPro"/>
</dbReference>
<accession>A0A433QWG2</accession>
<evidence type="ECO:0008006" key="3">
    <source>
        <dbReference type="Google" id="ProtNLM"/>
    </source>
</evidence>
<dbReference type="SUPFAM" id="SSF46689">
    <property type="entry name" value="Homeodomain-like"/>
    <property type="match status" value="1"/>
</dbReference>